<sequence length="400" mass="40020">MRGPNYVEHLNSDQRDVLQDILQNDKEHKTIMTEPSMTFVICEQIANFVCVNTVNKKLYVFSKKIDKLEQLILSLSKSVSEVLNQNELGKSDVCVHVYNSQDNVQAWDDTFELDCSSLDLSVSVEGSLDVGFVAADSFSSTSVEGHCSREQDVGLVGGSDQDLEIVCIGRSRVVESGRAAGIVGSGLYGVDSGRAAGILGGGQSGVVDSGRAAGIVGGFQSGVVDSCRAAGILCGGQSSVVDSGRAAGIVGGGQSGVVDSGRAAGILGGFQSGVVDSGRAAGIVGGFQSGVVDSGRAAGIVGGAQSSVVNSGRVAEIVGGGQSSVDSGRAAGIVGGSQTGVDSGRAAGIVCGSQSGIDSGRAAGIVGGLYGVDSGSVAGIVGGFQSGVGYVQLIVVGQQE</sequence>
<gene>
    <name evidence="1" type="ORF">DPMN_183764</name>
</gene>
<dbReference type="Proteomes" id="UP000828390">
    <property type="component" value="Unassembled WGS sequence"/>
</dbReference>
<comment type="caution">
    <text evidence="1">The sequence shown here is derived from an EMBL/GenBank/DDBJ whole genome shotgun (WGS) entry which is preliminary data.</text>
</comment>
<proteinExistence type="predicted"/>
<organism evidence="1 2">
    <name type="scientific">Dreissena polymorpha</name>
    <name type="common">Zebra mussel</name>
    <name type="synonym">Mytilus polymorpha</name>
    <dbReference type="NCBI Taxonomy" id="45954"/>
    <lineage>
        <taxon>Eukaryota</taxon>
        <taxon>Metazoa</taxon>
        <taxon>Spiralia</taxon>
        <taxon>Lophotrochozoa</taxon>
        <taxon>Mollusca</taxon>
        <taxon>Bivalvia</taxon>
        <taxon>Autobranchia</taxon>
        <taxon>Heteroconchia</taxon>
        <taxon>Euheterodonta</taxon>
        <taxon>Imparidentia</taxon>
        <taxon>Neoheterodontei</taxon>
        <taxon>Myida</taxon>
        <taxon>Dreissenoidea</taxon>
        <taxon>Dreissenidae</taxon>
        <taxon>Dreissena</taxon>
    </lineage>
</organism>
<evidence type="ECO:0000313" key="1">
    <source>
        <dbReference type="EMBL" id="KAH3749270.1"/>
    </source>
</evidence>
<name>A0A9D4DJ08_DREPO</name>
<evidence type="ECO:0000313" key="2">
    <source>
        <dbReference type="Proteomes" id="UP000828390"/>
    </source>
</evidence>
<dbReference type="EMBL" id="JAIWYP010000010">
    <property type="protein sequence ID" value="KAH3749270.1"/>
    <property type="molecule type" value="Genomic_DNA"/>
</dbReference>
<reference evidence="1" key="1">
    <citation type="journal article" date="2019" name="bioRxiv">
        <title>The Genome of the Zebra Mussel, Dreissena polymorpha: A Resource for Invasive Species Research.</title>
        <authorList>
            <person name="McCartney M.A."/>
            <person name="Auch B."/>
            <person name="Kono T."/>
            <person name="Mallez S."/>
            <person name="Zhang Y."/>
            <person name="Obille A."/>
            <person name="Becker A."/>
            <person name="Abrahante J.E."/>
            <person name="Garbe J."/>
            <person name="Badalamenti J.P."/>
            <person name="Herman A."/>
            <person name="Mangelson H."/>
            <person name="Liachko I."/>
            <person name="Sullivan S."/>
            <person name="Sone E.D."/>
            <person name="Koren S."/>
            <person name="Silverstein K.A.T."/>
            <person name="Beckman K.B."/>
            <person name="Gohl D.M."/>
        </authorList>
    </citation>
    <scope>NUCLEOTIDE SEQUENCE</scope>
    <source>
        <strain evidence="1">Duluth1</strain>
        <tissue evidence="1">Whole animal</tissue>
    </source>
</reference>
<protein>
    <submittedName>
        <fullName evidence="1">Uncharacterized protein</fullName>
    </submittedName>
</protein>
<dbReference type="AlphaFoldDB" id="A0A9D4DJ08"/>
<dbReference type="OrthoDB" id="6022762at2759"/>
<reference evidence="1" key="2">
    <citation type="submission" date="2020-11" db="EMBL/GenBank/DDBJ databases">
        <authorList>
            <person name="McCartney M.A."/>
            <person name="Auch B."/>
            <person name="Kono T."/>
            <person name="Mallez S."/>
            <person name="Becker A."/>
            <person name="Gohl D.M."/>
            <person name="Silverstein K.A.T."/>
            <person name="Koren S."/>
            <person name="Bechman K.B."/>
            <person name="Herman A."/>
            <person name="Abrahante J.E."/>
            <person name="Garbe J."/>
        </authorList>
    </citation>
    <scope>NUCLEOTIDE SEQUENCE</scope>
    <source>
        <strain evidence="1">Duluth1</strain>
        <tissue evidence="1">Whole animal</tissue>
    </source>
</reference>
<keyword evidence="2" id="KW-1185">Reference proteome</keyword>
<accession>A0A9D4DJ08</accession>